<feature type="non-terminal residue" evidence="1">
    <location>
        <position position="1"/>
    </location>
</feature>
<dbReference type="AlphaFoldDB" id="X1ABX0"/>
<gene>
    <name evidence="1" type="ORF">S01H4_08510</name>
</gene>
<protein>
    <submittedName>
        <fullName evidence="1">Uncharacterized protein</fullName>
    </submittedName>
</protein>
<sequence>DFCVLLAGQNFERLVELASEVPILNLEKVKKIIEKRNKLMNIDWDLSGQFLSKEDQDIYGN</sequence>
<organism evidence="1">
    <name type="scientific">marine sediment metagenome</name>
    <dbReference type="NCBI Taxonomy" id="412755"/>
    <lineage>
        <taxon>unclassified sequences</taxon>
        <taxon>metagenomes</taxon>
        <taxon>ecological metagenomes</taxon>
    </lineage>
</organism>
<comment type="caution">
    <text evidence="1">The sequence shown here is derived from an EMBL/GenBank/DDBJ whole genome shotgun (WGS) entry which is preliminary data.</text>
</comment>
<evidence type="ECO:0000313" key="1">
    <source>
        <dbReference type="EMBL" id="GAG70193.1"/>
    </source>
</evidence>
<name>X1ABX0_9ZZZZ</name>
<reference evidence="1" key="1">
    <citation type="journal article" date="2014" name="Front. Microbiol.">
        <title>High frequency of phylogenetically diverse reductive dehalogenase-homologous genes in deep subseafloor sedimentary metagenomes.</title>
        <authorList>
            <person name="Kawai M."/>
            <person name="Futagami T."/>
            <person name="Toyoda A."/>
            <person name="Takaki Y."/>
            <person name="Nishi S."/>
            <person name="Hori S."/>
            <person name="Arai W."/>
            <person name="Tsubouchi T."/>
            <person name="Morono Y."/>
            <person name="Uchiyama I."/>
            <person name="Ito T."/>
            <person name="Fujiyama A."/>
            <person name="Inagaki F."/>
            <person name="Takami H."/>
        </authorList>
    </citation>
    <scope>NUCLEOTIDE SEQUENCE</scope>
    <source>
        <strain evidence="1">Expedition CK06-06</strain>
    </source>
</reference>
<proteinExistence type="predicted"/>
<accession>X1ABX0</accession>
<dbReference type="EMBL" id="BART01002929">
    <property type="protein sequence ID" value="GAG70193.1"/>
    <property type="molecule type" value="Genomic_DNA"/>
</dbReference>